<accession>A0A9P1FXD6</accession>
<evidence type="ECO:0000313" key="4">
    <source>
        <dbReference type="EMBL" id="CAL4777034.1"/>
    </source>
</evidence>
<keyword evidence="5" id="KW-1185">Reference proteome</keyword>
<dbReference type="Proteomes" id="UP001152797">
    <property type="component" value="Unassembled WGS sequence"/>
</dbReference>
<dbReference type="EMBL" id="CAMXCT010001399">
    <property type="protein sequence ID" value="CAI3989722.1"/>
    <property type="molecule type" value="Genomic_DNA"/>
</dbReference>
<evidence type="ECO:0000313" key="2">
    <source>
        <dbReference type="EMBL" id="CAI3989722.1"/>
    </source>
</evidence>
<dbReference type="AlphaFoldDB" id="A0A9P1FXD6"/>
<gene>
    <name evidence="2" type="ORF">C1SCF055_LOCUS16774</name>
</gene>
<feature type="region of interest" description="Disordered" evidence="1">
    <location>
        <begin position="73"/>
        <end position="99"/>
    </location>
</feature>
<proteinExistence type="predicted"/>
<evidence type="ECO:0000313" key="5">
    <source>
        <dbReference type="Proteomes" id="UP001152797"/>
    </source>
</evidence>
<feature type="compositionally biased region" description="Basic and acidic residues" evidence="1">
    <location>
        <begin position="80"/>
        <end position="99"/>
    </location>
</feature>
<organism evidence="2">
    <name type="scientific">Cladocopium goreaui</name>
    <dbReference type="NCBI Taxonomy" id="2562237"/>
    <lineage>
        <taxon>Eukaryota</taxon>
        <taxon>Sar</taxon>
        <taxon>Alveolata</taxon>
        <taxon>Dinophyceae</taxon>
        <taxon>Suessiales</taxon>
        <taxon>Symbiodiniaceae</taxon>
        <taxon>Cladocopium</taxon>
    </lineage>
</organism>
<dbReference type="EMBL" id="CAMXCT020001399">
    <property type="protein sequence ID" value="CAL1143097.1"/>
    <property type="molecule type" value="Genomic_DNA"/>
</dbReference>
<sequence>MTHCDVCLRVGEPLGGAVVTGGDPMGPVVTGAVARSQTSDSETAGDDHGVRGGPNTAAGAGAFVQAGKDFMPSEQEQAEAEMRRLRSKQEPEDERSAMIKQRVEEGVKRLMEDFELKLKEQDERFQTMLNG</sequence>
<reference evidence="3" key="2">
    <citation type="submission" date="2024-04" db="EMBL/GenBank/DDBJ databases">
        <authorList>
            <person name="Chen Y."/>
            <person name="Shah S."/>
            <person name="Dougan E. K."/>
            <person name="Thang M."/>
            <person name="Chan C."/>
        </authorList>
    </citation>
    <scope>NUCLEOTIDE SEQUENCE [LARGE SCALE GENOMIC DNA]</scope>
</reference>
<feature type="region of interest" description="Disordered" evidence="1">
    <location>
        <begin position="17"/>
        <end position="60"/>
    </location>
</feature>
<dbReference type="OrthoDB" id="10452496at2759"/>
<evidence type="ECO:0000256" key="1">
    <source>
        <dbReference type="SAM" id="MobiDB-lite"/>
    </source>
</evidence>
<evidence type="ECO:0000313" key="3">
    <source>
        <dbReference type="EMBL" id="CAL1143097.1"/>
    </source>
</evidence>
<name>A0A9P1FXD6_9DINO</name>
<comment type="caution">
    <text evidence="2">The sequence shown here is derived from an EMBL/GenBank/DDBJ whole genome shotgun (WGS) entry which is preliminary data.</text>
</comment>
<reference evidence="2" key="1">
    <citation type="submission" date="2022-10" db="EMBL/GenBank/DDBJ databases">
        <authorList>
            <person name="Chen Y."/>
            <person name="Dougan E. K."/>
            <person name="Chan C."/>
            <person name="Rhodes N."/>
            <person name="Thang M."/>
        </authorList>
    </citation>
    <scope>NUCLEOTIDE SEQUENCE</scope>
</reference>
<protein>
    <submittedName>
        <fullName evidence="4">Coiled-coil domain-containing protein C16orf93-like</fullName>
    </submittedName>
</protein>
<dbReference type="EMBL" id="CAMXCT030001399">
    <property type="protein sequence ID" value="CAL4777034.1"/>
    <property type="molecule type" value="Genomic_DNA"/>
</dbReference>